<evidence type="ECO:0000256" key="1">
    <source>
        <dbReference type="ARBA" id="ARBA00004323"/>
    </source>
</evidence>
<evidence type="ECO:0000313" key="10">
    <source>
        <dbReference type="EMBL" id="KAK6630250.1"/>
    </source>
</evidence>
<keyword evidence="3" id="KW-0963">Cytoplasm</keyword>
<evidence type="ECO:0000256" key="7">
    <source>
        <dbReference type="ARBA" id="ARBA00023034"/>
    </source>
</evidence>
<accession>A0AAN8PFU9</accession>
<dbReference type="Proteomes" id="UP001372834">
    <property type="component" value="Unassembled WGS sequence"/>
</dbReference>
<evidence type="ECO:0000256" key="4">
    <source>
        <dbReference type="ARBA" id="ARBA00022692"/>
    </source>
</evidence>
<evidence type="ECO:0000313" key="11">
    <source>
        <dbReference type="Proteomes" id="UP001372834"/>
    </source>
</evidence>
<name>A0AAN8PFU9_POLSC</name>
<dbReference type="GO" id="GO:0000139">
    <property type="term" value="C:Golgi membrane"/>
    <property type="evidence" value="ECO:0007669"/>
    <property type="project" value="UniProtKB-SubCell"/>
</dbReference>
<feature type="transmembrane region" description="Helical" evidence="9">
    <location>
        <begin position="62"/>
        <end position="86"/>
    </location>
</feature>
<gene>
    <name evidence="10" type="ORF">RUM43_014949</name>
</gene>
<dbReference type="PANTHER" id="PTHR35259">
    <property type="entry name" value="BOMBESIN RECEPTOR-ACTIVATED PROTEIN C6ORF89"/>
    <property type="match status" value="1"/>
</dbReference>
<evidence type="ECO:0000256" key="6">
    <source>
        <dbReference type="ARBA" id="ARBA00022989"/>
    </source>
</evidence>
<evidence type="ECO:0000256" key="5">
    <source>
        <dbReference type="ARBA" id="ARBA00022968"/>
    </source>
</evidence>
<proteinExistence type="predicted"/>
<sequence>MRKKVNLDYYKHEIGEIKAKGREWGLSQEEIRFAFKESFLYMRDKYPNLYLRRPIRRWYNRWFNFYVLKVFFLTLFVILIGLGLSYHKPAHNFVERNIQEIIYPFMKLYRRLTLPLVLSYPSLSELYDESCLLENPYFQVSNMDCWPCENIKFVLNLTDSKQNSPHVGLPYIIKDNSKQITFKHIKDAYQKYNETFIKHAEKIQANNHWGTVRELFTEDWTKYEDLHVSWRINRMEPARILRHILGLPKNIPNYEASILIERYILIDGPMSLPYQIPATEGANVFLKQLSGSRLIVLEPTTECFHTCQRLSVLLEEKHILWYNWWYWRPRSLPVLNNTQDSLALLGSAV</sequence>
<dbReference type="EMBL" id="JAWJWE010000012">
    <property type="protein sequence ID" value="KAK6630250.1"/>
    <property type="molecule type" value="Genomic_DNA"/>
</dbReference>
<keyword evidence="6 9" id="KW-1133">Transmembrane helix</keyword>
<keyword evidence="7" id="KW-0333">Golgi apparatus</keyword>
<dbReference type="AlphaFoldDB" id="A0AAN8PFU9"/>
<evidence type="ECO:0000256" key="8">
    <source>
        <dbReference type="ARBA" id="ARBA00023136"/>
    </source>
</evidence>
<comment type="subcellular location">
    <subcellularLocation>
        <location evidence="2">Cytoplasm</location>
    </subcellularLocation>
    <subcellularLocation>
        <location evidence="1">Golgi apparatus membrane</location>
        <topology evidence="1">Single-pass type II membrane protein</topology>
    </subcellularLocation>
</comment>
<comment type="caution">
    <text evidence="10">The sequence shown here is derived from an EMBL/GenBank/DDBJ whole genome shotgun (WGS) entry which is preliminary data.</text>
</comment>
<keyword evidence="8 9" id="KW-0472">Membrane</keyword>
<protein>
    <submittedName>
        <fullName evidence="10">Uncharacterized protein</fullName>
    </submittedName>
</protein>
<evidence type="ECO:0000256" key="9">
    <source>
        <dbReference type="SAM" id="Phobius"/>
    </source>
</evidence>
<reference evidence="10 11" key="1">
    <citation type="submission" date="2023-10" db="EMBL/GenBank/DDBJ databases">
        <title>Genomes of two closely related lineages of the louse Polyplax serrata with different host specificities.</title>
        <authorList>
            <person name="Martinu J."/>
            <person name="Tarabai H."/>
            <person name="Stefka J."/>
            <person name="Hypsa V."/>
        </authorList>
    </citation>
    <scope>NUCLEOTIDE SEQUENCE [LARGE SCALE GENOMIC DNA]</scope>
    <source>
        <strain evidence="10">HR10_N</strain>
    </source>
</reference>
<organism evidence="10 11">
    <name type="scientific">Polyplax serrata</name>
    <name type="common">Common mouse louse</name>
    <dbReference type="NCBI Taxonomy" id="468196"/>
    <lineage>
        <taxon>Eukaryota</taxon>
        <taxon>Metazoa</taxon>
        <taxon>Ecdysozoa</taxon>
        <taxon>Arthropoda</taxon>
        <taxon>Hexapoda</taxon>
        <taxon>Insecta</taxon>
        <taxon>Pterygota</taxon>
        <taxon>Neoptera</taxon>
        <taxon>Paraneoptera</taxon>
        <taxon>Psocodea</taxon>
        <taxon>Troctomorpha</taxon>
        <taxon>Phthiraptera</taxon>
        <taxon>Anoplura</taxon>
        <taxon>Polyplacidae</taxon>
        <taxon>Polyplax</taxon>
    </lineage>
</organism>
<keyword evidence="5" id="KW-0735">Signal-anchor</keyword>
<evidence type="ECO:0000256" key="2">
    <source>
        <dbReference type="ARBA" id="ARBA00004496"/>
    </source>
</evidence>
<dbReference type="PANTHER" id="PTHR35259:SF1">
    <property type="entry name" value="BOMBESIN RECEPTOR-ACTIVATED PROTEIN C6ORF89"/>
    <property type="match status" value="1"/>
</dbReference>
<evidence type="ECO:0000256" key="3">
    <source>
        <dbReference type="ARBA" id="ARBA00022490"/>
    </source>
</evidence>
<keyword evidence="4 9" id="KW-0812">Transmembrane</keyword>
<dbReference type="InterPro" id="IPR038757">
    <property type="entry name" value="BRAP"/>
</dbReference>